<dbReference type="AlphaFoldDB" id="A0A6M3L2L1"/>
<protein>
    <submittedName>
        <fullName evidence="1">Uncharacterized protein</fullName>
    </submittedName>
</protein>
<organism evidence="1">
    <name type="scientific">viral metagenome</name>
    <dbReference type="NCBI Taxonomy" id="1070528"/>
    <lineage>
        <taxon>unclassified sequences</taxon>
        <taxon>metagenomes</taxon>
        <taxon>organismal metagenomes</taxon>
    </lineage>
</organism>
<name>A0A6M3L2L1_9ZZZZ</name>
<accession>A0A6M3L2L1</accession>
<evidence type="ECO:0000313" key="1">
    <source>
        <dbReference type="EMBL" id="QJA88836.1"/>
    </source>
</evidence>
<sequence>MKLSEWLQKPENRDTVYQYVGEIWGPISDYEEGVNIITGEEWARTIDDMEGAGIHADLEVLYHPSHGAWPDGVAGYYIEGWDVIWRDGWQFETVLAEWDGEEEE</sequence>
<reference evidence="1" key="1">
    <citation type="submission" date="2020-03" db="EMBL/GenBank/DDBJ databases">
        <title>The deep terrestrial virosphere.</title>
        <authorList>
            <person name="Holmfeldt K."/>
            <person name="Nilsson E."/>
            <person name="Simone D."/>
            <person name="Lopez-Fernandez M."/>
            <person name="Wu X."/>
            <person name="de Brujin I."/>
            <person name="Lundin D."/>
            <person name="Andersson A."/>
            <person name="Bertilsson S."/>
            <person name="Dopson M."/>
        </authorList>
    </citation>
    <scope>NUCLEOTIDE SEQUENCE</scope>
    <source>
        <strain evidence="1">MM415B02680</strain>
    </source>
</reference>
<gene>
    <name evidence="1" type="ORF">MM415B02680_0015</name>
</gene>
<dbReference type="EMBL" id="MT142806">
    <property type="protein sequence ID" value="QJA88836.1"/>
    <property type="molecule type" value="Genomic_DNA"/>
</dbReference>
<proteinExistence type="predicted"/>